<dbReference type="InterPro" id="IPR052735">
    <property type="entry name" value="NAD_biosynth-regulator"/>
</dbReference>
<comment type="caution">
    <text evidence="2">The sequence shown here is derived from an EMBL/GenBank/DDBJ whole genome shotgun (WGS) entry which is preliminary data.</text>
</comment>
<dbReference type="InterPro" id="IPR014729">
    <property type="entry name" value="Rossmann-like_a/b/a_fold"/>
</dbReference>
<organism evidence="2 3">
    <name type="scientific">Kibdelosporangium philippinense</name>
    <dbReference type="NCBI Taxonomy" id="211113"/>
    <lineage>
        <taxon>Bacteria</taxon>
        <taxon>Bacillati</taxon>
        <taxon>Actinomycetota</taxon>
        <taxon>Actinomycetes</taxon>
        <taxon>Pseudonocardiales</taxon>
        <taxon>Pseudonocardiaceae</taxon>
        <taxon>Kibdelosporangium</taxon>
    </lineage>
</organism>
<evidence type="ECO:0008006" key="4">
    <source>
        <dbReference type="Google" id="ProtNLM"/>
    </source>
</evidence>
<sequence length="276" mass="29691">MKQFQHALVLGKFYPPHLGHHSLIRAAAAASERTTVAVLASSVESIPLAARVSWLTVEHSGDAGVVVVGDMDEHPTDFDDDAIWEAHVAITRSVLSRRAIMDGNPAAAAVDAVFTSEEYGPELAKRFGAQHISIDPDRVTHPVSGTAVRADPRGRWQDLAPATRAGLAARIVVVGAESTGTMTLSECWPITTKRRGCPSTAGCTPKRNWPRPRRSLHRPMSTVWYGRLATSWTSPTDTRAPRTSPPTLDPFSYVTTIHGQRLCGANGISAAPPPGR</sequence>
<dbReference type="PANTHER" id="PTHR37512">
    <property type="entry name" value="TRIFUNCTIONAL NAD BIOSYNTHESIS/REGULATOR PROTEIN NADR"/>
    <property type="match status" value="1"/>
</dbReference>
<keyword evidence="3" id="KW-1185">Reference proteome</keyword>
<reference evidence="2 3" key="1">
    <citation type="submission" date="2021-12" db="EMBL/GenBank/DDBJ databases">
        <title>Genome sequence of Kibdelosporangium philippinense ATCC 49844.</title>
        <authorList>
            <person name="Fedorov E.A."/>
            <person name="Omeragic M."/>
            <person name="Shalygina K.F."/>
            <person name="Maclea K.S."/>
        </authorList>
    </citation>
    <scope>NUCLEOTIDE SEQUENCE [LARGE SCALE GENOMIC DNA]</scope>
    <source>
        <strain evidence="2 3">ATCC 49844</strain>
    </source>
</reference>
<dbReference type="SUPFAM" id="SSF52374">
    <property type="entry name" value="Nucleotidylyl transferase"/>
    <property type="match status" value="1"/>
</dbReference>
<dbReference type="PANTHER" id="PTHR37512:SF1">
    <property type="entry name" value="NADR_TTD14 AAA DOMAIN-CONTAINING PROTEIN"/>
    <property type="match status" value="1"/>
</dbReference>
<protein>
    <recommendedName>
        <fullName evidence="4">Cytidyltransferase-like domain-containing protein</fullName>
    </recommendedName>
</protein>
<dbReference type="Proteomes" id="UP001521150">
    <property type="component" value="Unassembled WGS sequence"/>
</dbReference>
<evidence type="ECO:0000313" key="2">
    <source>
        <dbReference type="EMBL" id="MCE7010541.1"/>
    </source>
</evidence>
<dbReference type="EMBL" id="JAJVCN010000004">
    <property type="protein sequence ID" value="MCE7010541.1"/>
    <property type="molecule type" value="Genomic_DNA"/>
</dbReference>
<gene>
    <name evidence="2" type="ORF">LWC34_48230</name>
</gene>
<evidence type="ECO:0000256" key="1">
    <source>
        <dbReference type="SAM" id="MobiDB-lite"/>
    </source>
</evidence>
<accession>A0ABS8ZVB0</accession>
<feature type="region of interest" description="Disordered" evidence="1">
    <location>
        <begin position="195"/>
        <end position="215"/>
    </location>
</feature>
<name>A0ABS8ZVB0_9PSEU</name>
<evidence type="ECO:0000313" key="3">
    <source>
        <dbReference type="Proteomes" id="UP001521150"/>
    </source>
</evidence>
<proteinExistence type="predicted"/>
<dbReference type="Gene3D" id="3.40.50.620">
    <property type="entry name" value="HUPs"/>
    <property type="match status" value="1"/>
</dbReference>